<name>A0A392TYT5_9FABA</name>
<sequence length="29" mass="3287">AMANIDFNWYDDRATFYGDAAGGDTMRKL</sequence>
<evidence type="ECO:0000313" key="2">
    <source>
        <dbReference type="Proteomes" id="UP000265520"/>
    </source>
</evidence>
<evidence type="ECO:0000313" key="1">
    <source>
        <dbReference type="EMBL" id="MCI66322.1"/>
    </source>
</evidence>
<dbReference type="EMBL" id="LXQA010693245">
    <property type="protein sequence ID" value="MCI66322.1"/>
    <property type="molecule type" value="Genomic_DNA"/>
</dbReference>
<comment type="caution">
    <text evidence="1">The sequence shown here is derived from an EMBL/GenBank/DDBJ whole genome shotgun (WGS) entry which is preliminary data.</text>
</comment>
<dbReference type="AlphaFoldDB" id="A0A392TYT5"/>
<keyword evidence="2" id="KW-1185">Reference proteome</keyword>
<dbReference type="Proteomes" id="UP000265520">
    <property type="component" value="Unassembled WGS sequence"/>
</dbReference>
<feature type="non-terminal residue" evidence="1">
    <location>
        <position position="1"/>
    </location>
</feature>
<organism evidence="1 2">
    <name type="scientific">Trifolium medium</name>
    <dbReference type="NCBI Taxonomy" id="97028"/>
    <lineage>
        <taxon>Eukaryota</taxon>
        <taxon>Viridiplantae</taxon>
        <taxon>Streptophyta</taxon>
        <taxon>Embryophyta</taxon>
        <taxon>Tracheophyta</taxon>
        <taxon>Spermatophyta</taxon>
        <taxon>Magnoliopsida</taxon>
        <taxon>eudicotyledons</taxon>
        <taxon>Gunneridae</taxon>
        <taxon>Pentapetalae</taxon>
        <taxon>rosids</taxon>
        <taxon>fabids</taxon>
        <taxon>Fabales</taxon>
        <taxon>Fabaceae</taxon>
        <taxon>Papilionoideae</taxon>
        <taxon>50 kb inversion clade</taxon>
        <taxon>NPAAA clade</taxon>
        <taxon>Hologalegina</taxon>
        <taxon>IRL clade</taxon>
        <taxon>Trifolieae</taxon>
        <taxon>Trifolium</taxon>
    </lineage>
</organism>
<proteinExistence type="predicted"/>
<reference evidence="1 2" key="1">
    <citation type="journal article" date="2018" name="Front. Plant Sci.">
        <title>Red Clover (Trifolium pratense) and Zigzag Clover (T. medium) - A Picture of Genomic Similarities and Differences.</title>
        <authorList>
            <person name="Dluhosova J."/>
            <person name="Istvanek J."/>
            <person name="Nedelnik J."/>
            <person name="Repkova J."/>
        </authorList>
    </citation>
    <scope>NUCLEOTIDE SEQUENCE [LARGE SCALE GENOMIC DNA]</scope>
    <source>
        <strain evidence="2">cv. 10/8</strain>
        <tissue evidence="1">Leaf</tissue>
    </source>
</reference>
<accession>A0A392TYT5</accession>
<protein>
    <submittedName>
        <fullName evidence="1">Uncharacterized protein</fullName>
    </submittedName>
</protein>